<reference evidence="8" key="1">
    <citation type="submission" date="2022-11" db="EMBL/GenBank/DDBJ databases">
        <title>Centuries of genome instability and evolution in soft-shell clam transmissible cancer (bioRxiv).</title>
        <authorList>
            <person name="Hart S.F.M."/>
            <person name="Yonemitsu M.A."/>
            <person name="Giersch R.M."/>
            <person name="Beal B.F."/>
            <person name="Arriagada G."/>
            <person name="Davis B.W."/>
            <person name="Ostrander E.A."/>
            <person name="Goff S.P."/>
            <person name="Metzger M.J."/>
        </authorList>
    </citation>
    <scope>NUCLEOTIDE SEQUENCE</scope>
    <source>
        <strain evidence="8">MELC-2E11</strain>
        <tissue evidence="8">Siphon/mantle</tissue>
    </source>
</reference>
<evidence type="ECO:0000259" key="7">
    <source>
        <dbReference type="PROSITE" id="PS50835"/>
    </source>
</evidence>
<dbReference type="InterPro" id="IPR051275">
    <property type="entry name" value="Cell_adhesion_signaling"/>
</dbReference>
<feature type="compositionally biased region" description="Basic and acidic residues" evidence="6">
    <location>
        <begin position="490"/>
        <end position="508"/>
    </location>
</feature>
<keyword evidence="3" id="KW-1015">Disulfide bond</keyword>
<evidence type="ECO:0000256" key="2">
    <source>
        <dbReference type="ARBA" id="ARBA00023136"/>
    </source>
</evidence>
<keyword evidence="2" id="KW-0472">Membrane</keyword>
<dbReference type="EMBL" id="CP111027">
    <property type="protein sequence ID" value="WAR29939.1"/>
    <property type="molecule type" value="Genomic_DNA"/>
</dbReference>
<dbReference type="Pfam" id="PF08205">
    <property type="entry name" value="C2-set_2"/>
    <property type="match status" value="1"/>
</dbReference>
<evidence type="ECO:0000256" key="5">
    <source>
        <dbReference type="ARBA" id="ARBA00023319"/>
    </source>
</evidence>
<evidence type="ECO:0000313" key="8">
    <source>
        <dbReference type="EMBL" id="WAR29939.1"/>
    </source>
</evidence>
<feature type="non-terminal residue" evidence="8">
    <location>
        <position position="508"/>
    </location>
</feature>
<dbReference type="SUPFAM" id="SSF48726">
    <property type="entry name" value="Immunoglobulin"/>
    <property type="match status" value="2"/>
</dbReference>
<feature type="domain" description="Ig-like" evidence="7">
    <location>
        <begin position="369"/>
        <end position="453"/>
    </location>
</feature>
<dbReference type="PANTHER" id="PTHR11640:SF31">
    <property type="entry name" value="IRREGULAR CHIASM C-ROUGHEST PROTEIN-RELATED"/>
    <property type="match status" value="1"/>
</dbReference>
<gene>
    <name evidence="8" type="ORF">MAR_003507</name>
</gene>
<keyword evidence="5" id="KW-0393">Immunoglobulin domain</keyword>
<keyword evidence="4" id="KW-0325">Glycoprotein</keyword>
<feature type="region of interest" description="Disordered" evidence="6">
    <location>
        <begin position="476"/>
        <end position="508"/>
    </location>
</feature>
<evidence type="ECO:0000256" key="3">
    <source>
        <dbReference type="ARBA" id="ARBA00023157"/>
    </source>
</evidence>
<dbReference type="Proteomes" id="UP001164746">
    <property type="component" value="Chromosome 16"/>
</dbReference>
<proteinExistence type="predicted"/>
<evidence type="ECO:0000256" key="1">
    <source>
        <dbReference type="ARBA" id="ARBA00004479"/>
    </source>
</evidence>
<accession>A0ABY7G8R0</accession>
<dbReference type="InterPro" id="IPR007110">
    <property type="entry name" value="Ig-like_dom"/>
</dbReference>
<comment type="subcellular location">
    <subcellularLocation>
        <location evidence="1">Membrane</location>
        <topology evidence="1">Single-pass type I membrane protein</topology>
    </subcellularLocation>
</comment>
<sequence>PAIKGRNVTIIYKPIDLSATEEPIFYYDDTKAWTPVASPIMYNLTLDVFTTVFDTTVPNNGYLKAKYHLSDGCGYIYLRTPNPVVGKNIQIGYYPAPAVIQFPGYYCREWYNKSSPIALIPGLVTEEELPNKEFVLTIHNSNRWTTGHYTVKCTKRTYDIRHTEHVYVKVTAPPSQPILQSKKIVQECPECLVGIIGEELDYLVFCNTTGATRLSIKIGDEEGKATRDANSGDIYRISRTIREEDHMKTVTCSVSNAAVEKPLTTSAKLYKPELNVPIMREGSPANVTCVSRTARPATNLSLWFLGTYPLPVYHVKTYDTSTRTYTTTITLNKPARKDWNRKYVVCKASSPLFEEKETQWKKINCIYQPIVHLSDELIINARGTSKVTCTAKSLPLSDIVWSVNGDTQIHVCNKSQECGIHINPLNITEHRNYTCTAYFKFGTQGTSEDSSLTTDSKGISIEWIVVGLVANVQENEKEELNEDPTYAQVDKTRKTRPEREECKAKIAS</sequence>
<dbReference type="InterPro" id="IPR036179">
    <property type="entry name" value="Ig-like_dom_sf"/>
</dbReference>
<evidence type="ECO:0000256" key="6">
    <source>
        <dbReference type="SAM" id="MobiDB-lite"/>
    </source>
</evidence>
<dbReference type="PROSITE" id="PS50835">
    <property type="entry name" value="IG_LIKE"/>
    <property type="match status" value="1"/>
</dbReference>
<keyword evidence="9" id="KW-1185">Reference proteome</keyword>
<dbReference type="InterPro" id="IPR013162">
    <property type="entry name" value="CD80_C2-set"/>
</dbReference>
<name>A0ABY7G8R0_MYAAR</name>
<evidence type="ECO:0000313" key="9">
    <source>
        <dbReference type="Proteomes" id="UP001164746"/>
    </source>
</evidence>
<dbReference type="PANTHER" id="PTHR11640">
    <property type="entry name" value="NEPHRIN"/>
    <property type="match status" value="1"/>
</dbReference>
<dbReference type="InterPro" id="IPR013783">
    <property type="entry name" value="Ig-like_fold"/>
</dbReference>
<protein>
    <recommendedName>
        <fullName evidence="7">Ig-like domain-containing protein</fullName>
    </recommendedName>
</protein>
<evidence type="ECO:0000256" key="4">
    <source>
        <dbReference type="ARBA" id="ARBA00023180"/>
    </source>
</evidence>
<organism evidence="8 9">
    <name type="scientific">Mya arenaria</name>
    <name type="common">Soft-shell clam</name>
    <dbReference type="NCBI Taxonomy" id="6604"/>
    <lineage>
        <taxon>Eukaryota</taxon>
        <taxon>Metazoa</taxon>
        <taxon>Spiralia</taxon>
        <taxon>Lophotrochozoa</taxon>
        <taxon>Mollusca</taxon>
        <taxon>Bivalvia</taxon>
        <taxon>Autobranchia</taxon>
        <taxon>Heteroconchia</taxon>
        <taxon>Euheterodonta</taxon>
        <taxon>Imparidentia</taxon>
        <taxon>Neoheterodontei</taxon>
        <taxon>Myida</taxon>
        <taxon>Myoidea</taxon>
        <taxon>Myidae</taxon>
        <taxon>Mya</taxon>
    </lineage>
</organism>
<dbReference type="Gene3D" id="2.60.40.10">
    <property type="entry name" value="Immunoglobulins"/>
    <property type="match status" value="1"/>
</dbReference>